<evidence type="ECO:0000313" key="2">
    <source>
        <dbReference type="EMBL" id="EGT42215.1"/>
    </source>
</evidence>
<dbReference type="Pfam" id="PF04435">
    <property type="entry name" value="SPK"/>
    <property type="match status" value="1"/>
</dbReference>
<reference evidence="3" key="1">
    <citation type="submission" date="2011-07" db="EMBL/GenBank/DDBJ databases">
        <authorList>
            <consortium name="Caenorhabditis brenneri Sequencing and Analysis Consortium"/>
            <person name="Wilson R.K."/>
        </authorList>
    </citation>
    <scope>NUCLEOTIDE SEQUENCE [LARGE SCALE GENOMIC DNA]</scope>
    <source>
        <strain evidence="3">PB2801</strain>
    </source>
</reference>
<dbReference type="InParanoid" id="G0P160"/>
<feature type="domain" description="SPK" evidence="1">
    <location>
        <begin position="54"/>
        <end position="83"/>
    </location>
</feature>
<dbReference type="AlphaFoldDB" id="G0P160"/>
<keyword evidence="3" id="KW-1185">Reference proteome</keyword>
<name>G0P160_CAEBE</name>
<gene>
    <name evidence="2" type="ORF">CAEBREN_23421</name>
</gene>
<dbReference type="EMBL" id="GL380008">
    <property type="protein sequence ID" value="EGT42215.1"/>
    <property type="molecule type" value="Genomic_DNA"/>
</dbReference>
<proteinExistence type="predicted"/>
<evidence type="ECO:0000313" key="3">
    <source>
        <dbReference type="Proteomes" id="UP000008068"/>
    </source>
</evidence>
<accession>G0P160</accession>
<protein>
    <recommendedName>
        <fullName evidence="1">SPK domain-containing protein</fullName>
    </recommendedName>
</protein>
<evidence type="ECO:0000259" key="1">
    <source>
        <dbReference type="Pfam" id="PF04435"/>
    </source>
</evidence>
<sequence>MIKLSVETMEENDALVEYLAKKCEEAEQPLSIEYEVKKFIRIRGSDTHFKALRTFAQRLEKHANVTLNANRKIVKYESRDGSIALVGDQSLSSKYALAELRGKGKILEVHLTIVLLQSQLFK</sequence>
<organism evidence="3">
    <name type="scientific">Caenorhabditis brenneri</name>
    <name type="common">Nematode worm</name>
    <dbReference type="NCBI Taxonomy" id="135651"/>
    <lineage>
        <taxon>Eukaryota</taxon>
        <taxon>Metazoa</taxon>
        <taxon>Ecdysozoa</taxon>
        <taxon>Nematoda</taxon>
        <taxon>Chromadorea</taxon>
        <taxon>Rhabditida</taxon>
        <taxon>Rhabditina</taxon>
        <taxon>Rhabditomorpha</taxon>
        <taxon>Rhabditoidea</taxon>
        <taxon>Rhabditidae</taxon>
        <taxon>Peloderinae</taxon>
        <taxon>Caenorhabditis</taxon>
    </lineage>
</organism>
<dbReference type="InterPro" id="IPR006570">
    <property type="entry name" value="SPK_dom"/>
</dbReference>
<dbReference type="Proteomes" id="UP000008068">
    <property type="component" value="Unassembled WGS sequence"/>
</dbReference>
<dbReference type="HOGENOM" id="CLU_2028745_0_0_1"/>